<reference evidence="1" key="1">
    <citation type="submission" date="2018-05" db="EMBL/GenBank/DDBJ databases">
        <title>Draft genome of Mucuna pruriens seed.</title>
        <authorList>
            <person name="Nnadi N.E."/>
            <person name="Vos R."/>
            <person name="Hasami M.H."/>
            <person name="Devisetty U.K."/>
            <person name="Aguiy J.C."/>
        </authorList>
    </citation>
    <scope>NUCLEOTIDE SEQUENCE [LARGE SCALE GENOMIC DNA]</scope>
    <source>
        <strain evidence="1">JCA_2017</strain>
    </source>
</reference>
<evidence type="ECO:0000313" key="2">
    <source>
        <dbReference type="Proteomes" id="UP000257109"/>
    </source>
</evidence>
<protein>
    <submittedName>
        <fullName evidence="1">Uncharacterized protein</fullName>
    </submittedName>
</protein>
<dbReference type="OrthoDB" id="1750575at2759"/>
<dbReference type="AlphaFoldDB" id="A0A371GXD0"/>
<gene>
    <name evidence="1" type="ORF">CR513_22331</name>
</gene>
<organism evidence="1 2">
    <name type="scientific">Mucuna pruriens</name>
    <name type="common">Velvet bean</name>
    <name type="synonym">Dolichos pruriens</name>
    <dbReference type="NCBI Taxonomy" id="157652"/>
    <lineage>
        <taxon>Eukaryota</taxon>
        <taxon>Viridiplantae</taxon>
        <taxon>Streptophyta</taxon>
        <taxon>Embryophyta</taxon>
        <taxon>Tracheophyta</taxon>
        <taxon>Spermatophyta</taxon>
        <taxon>Magnoliopsida</taxon>
        <taxon>eudicotyledons</taxon>
        <taxon>Gunneridae</taxon>
        <taxon>Pentapetalae</taxon>
        <taxon>rosids</taxon>
        <taxon>fabids</taxon>
        <taxon>Fabales</taxon>
        <taxon>Fabaceae</taxon>
        <taxon>Papilionoideae</taxon>
        <taxon>50 kb inversion clade</taxon>
        <taxon>NPAAA clade</taxon>
        <taxon>indigoferoid/millettioid clade</taxon>
        <taxon>Phaseoleae</taxon>
        <taxon>Mucuna</taxon>
    </lineage>
</organism>
<name>A0A371GXD0_MUCPR</name>
<keyword evidence="2" id="KW-1185">Reference proteome</keyword>
<dbReference type="Proteomes" id="UP000257109">
    <property type="component" value="Unassembled WGS sequence"/>
</dbReference>
<comment type="caution">
    <text evidence="1">The sequence shown here is derived from an EMBL/GenBank/DDBJ whole genome shotgun (WGS) entry which is preliminary data.</text>
</comment>
<accession>A0A371GXD0</accession>
<evidence type="ECO:0000313" key="1">
    <source>
        <dbReference type="EMBL" id="RDX95181.1"/>
    </source>
</evidence>
<feature type="non-terminal residue" evidence="1">
    <location>
        <position position="1"/>
    </location>
</feature>
<sequence length="128" mass="14874">MNILTHSIDIDNNWIYMKRSNGIKYTGLVEKDKIYKFLLEHNKDLDEVYGRILGTKPLSKVRERVGEKSWGNFISASSIVSSTLAAWGKQARPAHEKNCLWHDHCKKLGHTKDTYWDIYGKHLKAKPF</sequence>
<proteinExistence type="predicted"/>
<dbReference type="EMBL" id="QJKJ01004187">
    <property type="protein sequence ID" value="RDX95181.1"/>
    <property type="molecule type" value="Genomic_DNA"/>
</dbReference>